<proteinExistence type="predicted"/>
<organism evidence="2 3">
    <name type="scientific">Flavihumibacter fluminis</name>
    <dbReference type="NCBI Taxonomy" id="2909236"/>
    <lineage>
        <taxon>Bacteria</taxon>
        <taxon>Pseudomonadati</taxon>
        <taxon>Bacteroidota</taxon>
        <taxon>Chitinophagia</taxon>
        <taxon>Chitinophagales</taxon>
        <taxon>Chitinophagaceae</taxon>
        <taxon>Flavihumibacter</taxon>
    </lineage>
</organism>
<evidence type="ECO:0000256" key="1">
    <source>
        <dbReference type="SAM" id="Phobius"/>
    </source>
</evidence>
<sequence>MKKRHLNKFLWLTLVLLSTYYLYRGPLFLLSLTWIFMTVAAWITIKNGNIVGHRLFEIRSYALALVFIFLRLVGTFRRKSFSFLLNQLKFGPRRWNG</sequence>
<evidence type="ECO:0000313" key="2">
    <source>
        <dbReference type="EMBL" id="MCF1715974.1"/>
    </source>
</evidence>
<name>A0ABS9BMA7_9BACT</name>
<dbReference type="Proteomes" id="UP001200145">
    <property type="component" value="Unassembled WGS sequence"/>
</dbReference>
<keyword evidence="1" id="KW-0472">Membrane</keyword>
<dbReference type="EMBL" id="JAKEVY010000003">
    <property type="protein sequence ID" value="MCF1715974.1"/>
    <property type="molecule type" value="Genomic_DNA"/>
</dbReference>
<reference evidence="2 3" key="1">
    <citation type="submission" date="2022-01" db="EMBL/GenBank/DDBJ databases">
        <title>Flavihumibacter sp. nov., isolated from sediment of a river.</title>
        <authorList>
            <person name="Liu H."/>
        </authorList>
    </citation>
    <scope>NUCLEOTIDE SEQUENCE [LARGE SCALE GENOMIC DNA]</scope>
    <source>
        <strain evidence="2 3">RY-1</strain>
    </source>
</reference>
<feature type="transmembrane region" description="Helical" evidence="1">
    <location>
        <begin position="21"/>
        <end position="43"/>
    </location>
</feature>
<dbReference type="RefSeq" id="WP_234866918.1">
    <property type="nucleotide sequence ID" value="NZ_JAKEVY010000003.1"/>
</dbReference>
<gene>
    <name evidence="2" type="ORF">L0U88_15140</name>
</gene>
<keyword evidence="1" id="KW-1133">Transmembrane helix</keyword>
<keyword evidence="1" id="KW-0812">Transmembrane</keyword>
<accession>A0ABS9BMA7</accession>
<feature type="transmembrane region" description="Helical" evidence="1">
    <location>
        <begin position="58"/>
        <end position="76"/>
    </location>
</feature>
<comment type="caution">
    <text evidence="2">The sequence shown here is derived from an EMBL/GenBank/DDBJ whole genome shotgun (WGS) entry which is preliminary data.</text>
</comment>
<keyword evidence="3" id="KW-1185">Reference proteome</keyword>
<evidence type="ECO:0000313" key="3">
    <source>
        <dbReference type="Proteomes" id="UP001200145"/>
    </source>
</evidence>
<protein>
    <submittedName>
        <fullName evidence="2">DUF2306 domain-containing protein</fullName>
    </submittedName>
</protein>